<evidence type="ECO:0000256" key="1">
    <source>
        <dbReference type="SAM" id="Phobius"/>
    </source>
</evidence>
<keyword evidence="1" id="KW-1133">Transmembrane helix</keyword>
<dbReference type="EMBL" id="CP095072">
    <property type="protein sequence ID" value="UOQ47133.1"/>
    <property type="molecule type" value="Genomic_DNA"/>
</dbReference>
<gene>
    <name evidence="2" type="ORF">MUN88_13725</name>
</gene>
<organism evidence="2 3">
    <name type="scientific">Gracilibacillus caseinilyticus</name>
    <dbReference type="NCBI Taxonomy" id="2932256"/>
    <lineage>
        <taxon>Bacteria</taxon>
        <taxon>Bacillati</taxon>
        <taxon>Bacillota</taxon>
        <taxon>Bacilli</taxon>
        <taxon>Bacillales</taxon>
        <taxon>Bacillaceae</taxon>
        <taxon>Gracilibacillus</taxon>
    </lineage>
</organism>
<dbReference type="Proteomes" id="UP000831782">
    <property type="component" value="Chromosome"/>
</dbReference>
<keyword evidence="1" id="KW-0472">Membrane</keyword>
<reference evidence="2 3" key="1">
    <citation type="submission" date="2022-04" db="EMBL/GenBank/DDBJ databases">
        <title>Gracilibacillus sp. isolated from saltern.</title>
        <authorList>
            <person name="Won M."/>
            <person name="Lee C.-M."/>
            <person name="Woen H.-Y."/>
            <person name="Kwon S.-W."/>
        </authorList>
    </citation>
    <scope>NUCLEOTIDE SEQUENCE [LARGE SCALE GENOMIC DNA]</scope>
    <source>
        <strain evidence="2 3">SSWR10-1</strain>
    </source>
</reference>
<feature type="transmembrane region" description="Helical" evidence="1">
    <location>
        <begin position="29"/>
        <end position="51"/>
    </location>
</feature>
<name>A0ABY4ETC2_9BACI</name>
<proteinExistence type="predicted"/>
<keyword evidence="3" id="KW-1185">Reference proteome</keyword>
<feature type="transmembrane region" description="Helical" evidence="1">
    <location>
        <begin position="63"/>
        <end position="87"/>
    </location>
</feature>
<evidence type="ECO:0000313" key="2">
    <source>
        <dbReference type="EMBL" id="UOQ47133.1"/>
    </source>
</evidence>
<accession>A0ABY4ETC2</accession>
<protein>
    <submittedName>
        <fullName evidence="2">Uncharacterized protein</fullName>
    </submittedName>
</protein>
<sequence>MATILGVFGQSFAYFFSDQIIGSSPVFNLTAITILSVILYLNSFVATILQYKKRKIEKNTMEVYLSIFVVFGLFTSGWSVFVLAMWWG</sequence>
<keyword evidence="1" id="KW-0812">Transmembrane</keyword>
<evidence type="ECO:0000313" key="3">
    <source>
        <dbReference type="Proteomes" id="UP000831782"/>
    </source>
</evidence>
<dbReference type="RefSeq" id="WP_244715961.1">
    <property type="nucleotide sequence ID" value="NZ_CP095072.1"/>
</dbReference>